<dbReference type="EMBL" id="JBHUHT010000013">
    <property type="protein sequence ID" value="MFD2096844.1"/>
    <property type="molecule type" value="Genomic_DNA"/>
</dbReference>
<dbReference type="RefSeq" id="WP_345339547.1">
    <property type="nucleotide sequence ID" value="NZ_BAABLI010000009.1"/>
</dbReference>
<proteinExistence type="predicted"/>
<comment type="caution">
    <text evidence="1">The sequence shown here is derived from an EMBL/GenBank/DDBJ whole genome shotgun (WGS) entry which is preliminary data.</text>
</comment>
<gene>
    <name evidence="1" type="ORF">ACFSJ3_12675</name>
</gene>
<name>A0ABW4XSP2_9GAMM</name>
<dbReference type="Proteomes" id="UP001597380">
    <property type="component" value="Unassembled WGS sequence"/>
</dbReference>
<organism evidence="1 2">
    <name type="scientific">Corallincola platygyrae</name>
    <dbReference type="NCBI Taxonomy" id="1193278"/>
    <lineage>
        <taxon>Bacteria</taxon>
        <taxon>Pseudomonadati</taxon>
        <taxon>Pseudomonadota</taxon>
        <taxon>Gammaproteobacteria</taxon>
        <taxon>Alteromonadales</taxon>
        <taxon>Psychromonadaceae</taxon>
        <taxon>Corallincola</taxon>
    </lineage>
</organism>
<keyword evidence="2" id="KW-1185">Reference proteome</keyword>
<protein>
    <submittedName>
        <fullName evidence="1">Uncharacterized protein</fullName>
    </submittedName>
</protein>
<reference evidence="2" key="1">
    <citation type="journal article" date="2019" name="Int. J. Syst. Evol. Microbiol.">
        <title>The Global Catalogue of Microorganisms (GCM) 10K type strain sequencing project: providing services to taxonomists for standard genome sequencing and annotation.</title>
        <authorList>
            <consortium name="The Broad Institute Genomics Platform"/>
            <consortium name="The Broad Institute Genome Sequencing Center for Infectious Disease"/>
            <person name="Wu L."/>
            <person name="Ma J."/>
        </authorList>
    </citation>
    <scope>NUCLEOTIDE SEQUENCE [LARGE SCALE GENOMIC DNA]</scope>
    <source>
        <strain evidence="2">CGMCC 1.10992</strain>
    </source>
</reference>
<accession>A0ABW4XSP2</accession>
<evidence type="ECO:0000313" key="1">
    <source>
        <dbReference type="EMBL" id="MFD2096844.1"/>
    </source>
</evidence>
<evidence type="ECO:0000313" key="2">
    <source>
        <dbReference type="Proteomes" id="UP001597380"/>
    </source>
</evidence>
<sequence>MDEKLKNLLNDYYSSYGRARLDGPPEFLISEINSSNRADVFDFVIGRETVSISRETVSFLFLIDDIMALKKLGEKKLFESMSDEAKVEFHMQKYKLDGELDFCVTGLIAAFSSSITDARNLAINYFPVKDVKSTWLEQLITLVNEESDKTTFIQGVQKVLSIMGFEFGDEEYKKHYIVLRSGDINKKHYLLELMKSIGYSSSS</sequence>